<sequence length="275" mass="30915">IDSLADHFCEYQSSSEASHAASVEALPNPNDAEVGTSLRHSKCHQLTKHPNEVRKKLREQKNASSQPNHALDSKKPLEKDLPALPIISEIYFSIIAVGYRSSNKIWEILEYLGDIVLTSCLLKFSGPRYLQKYEAKDASKGMMNIVTNKILAAYSLTLAYFGAYYLASGELATCKYLESLITPLLDIFLEGIKAGQNNLEDSYQFASRTITRKSKAQQLHHFLSEFVEYINFNQKFPFSNTSVIDLSAWNPLNTAIDQLLSNPEIETILKAINIF</sequence>
<dbReference type="InterPro" id="IPR036389">
    <property type="entry name" value="RNase_III_sf"/>
</dbReference>
<feature type="region of interest" description="Disordered" evidence="1">
    <location>
        <begin position="28"/>
        <end position="75"/>
    </location>
</feature>
<reference evidence="2 3" key="1">
    <citation type="submission" date="2021-06" db="EMBL/GenBank/DDBJ databases">
        <authorList>
            <person name="Kallberg Y."/>
            <person name="Tangrot J."/>
            <person name="Rosling A."/>
        </authorList>
    </citation>
    <scope>NUCLEOTIDE SEQUENCE [LARGE SCALE GENOMIC DNA]</scope>
    <source>
        <strain evidence="2 3">120-4 pot B 10/14</strain>
    </source>
</reference>
<comment type="caution">
    <text evidence="2">The sequence shown here is derived from an EMBL/GenBank/DDBJ whole genome shotgun (WGS) entry which is preliminary data.</text>
</comment>
<dbReference type="SUPFAM" id="SSF69065">
    <property type="entry name" value="RNase III domain-like"/>
    <property type="match status" value="1"/>
</dbReference>
<name>A0ABN7UV86_GIGMA</name>
<evidence type="ECO:0000313" key="2">
    <source>
        <dbReference type="EMBL" id="CAG8675397.1"/>
    </source>
</evidence>
<feature type="non-terminal residue" evidence="2">
    <location>
        <position position="1"/>
    </location>
</feature>
<evidence type="ECO:0000313" key="3">
    <source>
        <dbReference type="Proteomes" id="UP000789901"/>
    </source>
</evidence>
<keyword evidence="3" id="KW-1185">Reference proteome</keyword>
<evidence type="ECO:0000256" key="1">
    <source>
        <dbReference type="SAM" id="MobiDB-lite"/>
    </source>
</evidence>
<accession>A0ABN7UV86</accession>
<organism evidence="2 3">
    <name type="scientific">Gigaspora margarita</name>
    <dbReference type="NCBI Taxonomy" id="4874"/>
    <lineage>
        <taxon>Eukaryota</taxon>
        <taxon>Fungi</taxon>
        <taxon>Fungi incertae sedis</taxon>
        <taxon>Mucoromycota</taxon>
        <taxon>Glomeromycotina</taxon>
        <taxon>Glomeromycetes</taxon>
        <taxon>Diversisporales</taxon>
        <taxon>Gigasporaceae</taxon>
        <taxon>Gigaspora</taxon>
    </lineage>
</organism>
<dbReference type="EMBL" id="CAJVQB010006012">
    <property type="protein sequence ID" value="CAG8675397.1"/>
    <property type="molecule type" value="Genomic_DNA"/>
</dbReference>
<dbReference type="Proteomes" id="UP000789901">
    <property type="component" value="Unassembled WGS sequence"/>
</dbReference>
<gene>
    <name evidence="2" type="ORF">GMARGA_LOCUS10662</name>
</gene>
<protein>
    <submittedName>
        <fullName evidence="2">31402_t:CDS:1</fullName>
    </submittedName>
</protein>
<proteinExistence type="predicted"/>